<keyword evidence="1" id="KW-0812">Transmembrane</keyword>
<organism evidence="2">
    <name type="scientific">bioreactor metagenome</name>
    <dbReference type="NCBI Taxonomy" id="1076179"/>
    <lineage>
        <taxon>unclassified sequences</taxon>
        <taxon>metagenomes</taxon>
        <taxon>ecological metagenomes</taxon>
    </lineage>
</organism>
<dbReference type="EMBL" id="VSSQ01038759">
    <property type="protein sequence ID" value="MPM91737.1"/>
    <property type="molecule type" value="Genomic_DNA"/>
</dbReference>
<sequence length="110" mass="11541">MVIVEVDSVSVHSVCAVLVATGLVVAAAVGLAVAVGFTVAIGVAVAFVVDVLQPTAAKRNMPANSIIMIGLNLSFMYFLPPVRNRLYCIDVSASSKCSMNFRTHSCLIVK</sequence>
<keyword evidence="1" id="KW-1133">Transmembrane helix</keyword>
<name>A0A645DQX9_9ZZZZ</name>
<proteinExistence type="predicted"/>
<feature type="transmembrane region" description="Helical" evidence="1">
    <location>
        <begin position="16"/>
        <end position="49"/>
    </location>
</feature>
<comment type="caution">
    <text evidence="2">The sequence shown here is derived from an EMBL/GenBank/DDBJ whole genome shotgun (WGS) entry which is preliminary data.</text>
</comment>
<protein>
    <submittedName>
        <fullName evidence="2">Uncharacterized protein</fullName>
    </submittedName>
</protein>
<gene>
    <name evidence="2" type="ORF">SDC9_138871</name>
</gene>
<dbReference type="AlphaFoldDB" id="A0A645DQX9"/>
<evidence type="ECO:0000313" key="2">
    <source>
        <dbReference type="EMBL" id="MPM91737.1"/>
    </source>
</evidence>
<evidence type="ECO:0000256" key="1">
    <source>
        <dbReference type="SAM" id="Phobius"/>
    </source>
</evidence>
<accession>A0A645DQX9</accession>
<keyword evidence="1" id="KW-0472">Membrane</keyword>
<reference evidence="2" key="1">
    <citation type="submission" date="2019-08" db="EMBL/GenBank/DDBJ databases">
        <authorList>
            <person name="Kucharzyk K."/>
            <person name="Murdoch R.W."/>
            <person name="Higgins S."/>
            <person name="Loffler F."/>
        </authorList>
    </citation>
    <scope>NUCLEOTIDE SEQUENCE</scope>
</reference>
<feature type="transmembrane region" description="Helical" evidence="1">
    <location>
        <begin position="61"/>
        <end position="79"/>
    </location>
</feature>